<evidence type="ECO:0000313" key="7">
    <source>
        <dbReference type="EMBL" id="MBH5389529.1"/>
    </source>
</evidence>
<comment type="caution">
    <text evidence="7">The sequence shown here is derived from an EMBL/GenBank/DDBJ whole genome shotgun (WGS) entry which is preliminary data.</text>
</comment>
<dbReference type="PANTHER" id="PTHR21266:SF59">
    <property type="entry name" value="BLR4922 PROTEIN"/>
    <property type="match status" value="1"/>
</dbReference>
<evidence type="ECO:0000256" key="1">
    <source>
        <dbReference type="ARBA" id="ARBA00022714"/>
    </source>
</evidence>
<protein>
    <submittedName>
        <fullName evidence="7">Aromatic ring-hydroxylating dioxygenase subunit alpha</fullName>
    </submittedName>
</protein>
<keyword evidence="3" id="KW-0560">Oxidoreductase</keyword>
<evidence type="ECO:0000256" key="5">
    <source>
        <dbReference type="ARBA" id="ARBA00023014"/>
    </source>
</evidence>
<evidence type="ECO:0000256" key="2">
    <source>
        <dbReference type="ARBA" id="ARBA00022723"/>
    </source>
</evidence>
<dbReference type="InterPro" id="IPR050584">
    <property type="entry name" value="Cholesterol_7-desaturase"/>
</dbReference>
<gene>
    <name evidence="7" type="ORF">H1B27_25080</name>
</gene>
<reference evidence="7 8" key="1">
    <citation type="submission" date="2020-07" db="EMBL/GenBank/DDBJ databases">
        <title>Bradyrhizobium diversity isolated from nodules of indigenous legumes of Western Australia.</title>
        <authorList>
            <person name="Klepa M.S."/>
        </authorList>
    </citation>
    <scope>NUCLEOTIDE SEQUENCE [LARGE SCALE GENOMIC DNA]</scope>
    <source>
        <strain evidence="7 8">CNPSo 4019</strain>
    </source>
</reference>
<name>A0ABS0P8Q7_9BRAD</name>
<dbReference type="RefSeq" id="WP_197967885.1">
    <property type="nucleotide sequence ID" value="NZ_JACEGD010000024.1"/>
</dbReference>
<dbReference type="CDD" id="cd08878">
    <property type="entry name" value="RHO_alpha_C_DMO-like"/>
    <property type="match status" value="1"/>
</dbReference>
<dbReference type="GO" id="GO:0051213">
    <property type="term" value="F:dioxygenase activity"/>
    <property type="evidence" value="ECO:0007669"/>
    <property type="project" value="UniProtKB-KW"/>
</dbReference>
<evidence type="ECO:0000256" key="4">
    <source>
        <dbReference type="ARBA" id="ARBA00023004"/>
    </source>
</evidence>
<evidence type="ECO:0000256" key="3">
    <source>
        <dbReference type="ARBA" id="ARBA00023002"/>
    </source>
</evidence>
<keyword evidence="4" id="KW-0408">Iron</keyword>
<keyword evidence="7" id="KW-0223">Dioxygenase</keyword>
<dbReference type="Pfam" id="PF00355">
    <property type="entry name" value="Rieske"/>
    <property type="match status" value="1"/>
</dbReference>
<dbReference type="Gene3D" id="2.102.10.10">
    <property type="entry name" value="Rieske [2Fe-2S] iron-sulphur domain"/>
    <property type="match status" value="1"/>
</dbReference>
<dbReference type="SUPFAM" id="SSF55961">
    <property type="entry name" value="Bet v1-like"/>
    <property type="match status" value="1"/>
</dbReference>
<dbReference type="PANTHER" id="PTHR21266">
    <property type="entry name" value="IRON-SULFUR DOMAIN CONTAINING PROTEIN"/>
    <property type="match status" value="1"/>
</dbReference>
<accession>A0ABS0P8Q7</accession>
<dbReference type="Gene3D" id="3.90.380.10">
    <property type="entry name" value="Naphthalene 1,2-dioxygenase Alpha Subunit, Chain A, domain 1"/>
    <property type="match status" value="1"/>
</dbReference>
<keyword evidence="1" id="KW-0001">2Fe-2S</keyword>
<keyword evidence="2" id="KW-0479">Metal-binding</keyword>
<dbReference type="InterPro" id="IPR036922">
    <property type="entry name" value="Rieske_2Fe-2S_sf"/>
</dbReference>
<proteinExistence type="predicted"/>
<feature type="domain" description="Rieske" evidence="6">
    <location>
        <begin position="44"/>
        <end position="148"/>
    </location>
</feature>
<keyword evidence="5" id="KW-0411">Iron-sulfur</keyword>
<dbReference type="EMBL" id="JACEGD010000024">
    <property type="protein sequence ID" value="MBH5389529.1"/>
    <property type="molecule type" value="Genomic_DNA"/>
</dbReference>
<evidence type="ECO:0000313" key="8">
    <source>
        <dbReference type="Proteomes" id="UP001194539"/>
    </source>
</evidence>
<organism evidence="7 8">
    <name type="scientific">Bradyrhizobium diversitatis</name>
    <dbReference type="NCBI Taxonomy" id="2755406"/>
    <lineage>
        <taxon>Bacteria</taxon>
        <taxon>Pseudomonadati</taxon>
        <taxon>Pseudomonadota</taxon>
        <taxon>Alphaproteobacteria</taxon>
        <taxon>Hyphomicrobiales</taxon>
        <taxon>Nitrobacteraceae</taxon>
        <taxon>Bradyrhizobium</taxon>
    </lineage>
</organism>
<dbReference type="PROSITE" id="PS51296">
    <property type="entry name" value="RIESKE"/>
    <property type="match status" value="1"/>
</dbReference>
<dbReference type="CDD" id="cd03479">
    <property type="entry name" value="Rieske_RO_Alpha_PhDO_like"/>
    <property type="match status" value="1"/>
</dbReference>
<keyword evidence="8" id="KW-1185">Reference proteome</keyword>
<evidence type="ECO:0000259" key="6">
    <source>
        <dbReference type="PROSITE" id="PS51296"/>
    </source>
</evidence>
<dbReference type="SUPFAM" id="SSF50022">
    <property type="entry name" value="ISP domain"/>
    <property type="match status" value="1"/>
</dbReference>
<dbReference type="InterPro" id="IPR017941">
    <property type="entry name" value="Rieske_2Fe-2S"/>
</dbReference>
<sequence>MVAQKQFLTTAYGGYLKQEIPGENVELTHVEKGSPAGELLRRYWQPIALTSELTDVPLGFRMFGEDLVVFRTTQGEYGILDRHCSHRGTSLEFGLPTENGLRCCYHGWLFGVNGQVLETPGDPPGTALKDRLFHGAYPCKEYKGLIFGYFGPPDSIPEFPIFDSYDYPDDRLVPYCITYPCNWLQVQENVMDPAHAVFLHTRVTFSHFSDTWGELPVMDFVETPTGMIYVTTRRWKDKVWVRSNDIIMPNLAQVGHIWEDGQDAKQFGRVGITRWTTPIDNTTCKVIGWRHFHPEVNPRGIGKEEDCGLEKVDFYGQGAGGSFEERQRLPGDYDAIVTQRPIALHGLEHLTYCDKGVVMLRKLLRRDIRKVAAGEEPPRSTLRSGGAIPTYCHDTVLAIPPIAGVDDLELQEEVGRRVTEIVIAGDHHAADDRHDVVRKLLSEYESSVASQAAA</sequence>
<dbReference type="Proteomes" id="UP001194539">
    <property type="component" value="Unassembled WGS sequence"/>
</dbReference>